<comment type="caution">
    <text evidence="2">The sequence shown here is derived from an EMBL/GenBank/DDBJ whole genome shotgun (WGS) entry which is preliminary data.</text>
</comment>
<protein>
    <submittedName>
        <fullName evidence="2">Uncharacterized protein</fullName>
    </submittedName>
</protein>
<gene>
    <name evidence="2" type="ORF">VP01_3174g1</name>
</gene>
<name>A0A0L6UYM1_9BASI</name>
<keyword evidence="1" id="KW-0472">Membrane</keyword>
<dbReference type="AlphaFoldDB" id="A0A0L6UYM1"/>
<keyword evidence="1" id="KW-0812">Transmembrane</keyword>
<feature type="transmembrane region" description="Helical" evidence="1">
    <location>
        <begin position="361"/>
        <end position="381"/>
    </location>
</feature>
<keyword evidence="1" id="KW-1133">Transmembrane helix</keyword>
<dbReference type="Proteomes" id="UP000037035">
    <property type="component" value="Unassembled WGS sequence"/>
</dbReference>
<feature type="transmembrane region" description="Helical" evidence="1">
    <location>
        <begin position="520"/>
        <end position="542"/>
    </location>
</feature>
<reference evidence="2 3" key="1">
    <citation type="submission" date="2015-08" db="EMBL/GenBank/DDBJ databases">
        <title>Next Generation Sequencing and Analysis of the Genome of Puccinia sorghi L Schw, the Causal Agent of Maize Common Rust.</title>
        <authorList>
            <person name="Rochi L."/>
            <person name="Burguener G."/>
            <person name="Darino M."/>
            <person name="Turjanski A."/>
            <person name="Kreff E."/>
            <person name="Dieguez M.J."/>
            <person name="Sacco F."/>
        </authorList>
    </citation>
    <scope>NUCLEOTIDE SEQUENCE [LARGE SCALE GENOMIC DNA]</scope>
    <source>
        <strain evidence="2 3">RO10H11247</strain>
    </source>
</reference>
<keyword evidence="3" id="KW-1185">Reference proteome</keyword>
<evidence type="ECO:0000256" key="1">
    <source>
        <dbReference type="SAM" id="Phobius"/>
    </source>
</evidence>
<dbReference type="VEuPathDB" id="FungiDB:VP01_3174g1"/>
<sequence length="606" mass="69858">MIVLSFPYFIAECNFPFQLVAQDFFANPHSPQSMGWFNDGEKEIYSFLSNKPLSCTPHSITVSIALLLCSAVELIVMSKVVDNRLLTGGFGKPLASPRGGYRIITIIKVKYTLFSLVQASRIHIFISNSSISLLGSRYKKITRILHLELNHKPRTIHIIYSTHNTKYPLLSSAFLSASIDCFPPLSMSFVILTLSCNQTNVLKGIFLHKAHKDRFKGEDRCILELSQSFRKCNKQGNGYWQKEGTSLKMEMRMNRGSKHRISELKVKARSNEGLFLVEIKENFDKLGFFQRLVAEHRRKGYYCASRKRKENVELLFVECLASTSIKVDDFWSKSVLLVRNSLVSFEEEALQIFSAYSNQKISSFILLFFILSLLFLCCNFHRRDLNGLVFILIKIKPLGNPLIIFKPLITCFKIYITSILENLFKINYLLLFPFPFPILFSFTISHLFSSSHKMKSCIPKSKVKRKDKIRALLYEVYFCLVPGYLKEIQDLGVDDEYHESTTLICISHAPIFRRTILLDYVYLFFVLHLNVWSFYFILILIVEYSAHNPRISPQSLSVTILSHSSRTFFKTQELKSSIPQNYFDTQFNPNQSITQASSLDPKSSVR</sequence>
<accession>A0A0L6UYM1</accession>
<feature type="transmembrane region" description="Helical" evidence="1">
    <location>
        <begin position="426"/>
        <end position="448"/>
    </location>
</feature>
<evidence type="ECO:0000313" key="2">
    <source>
        <dbReference type="EMBL" id="KNZ53651.1"/>
    </source>
</evidence>
<feature type="transmembrane region" description="Helical" evidence="1">
    <location>
        <begin position="402"/>
        <end position="420"/>
    </location>
</feature>
<proteinExistence type="predicted"/>
<dbReference type="EMBL" id="LAVV01008140">
    <property type="protein sequence ID" value="KNZ53651.1"/>
    <property type="molecule type" value="Genomic_DNA"/>
</dbReference>
<evidence type="ECO:0000313" key="3">
    <source>
        <dbReference type="Proteomes" id="UP000037035"/>
    </source>
</evidence>
<organism evidence="2 3">
    <name type="scientific">Puccinia sorghi</name>
    <dbReference type="NCBI Taxonomy" id="27349"/>
    <lineage>
        <taxon>Eukaryota</taxon>
        <taxon>Fungi</taxon>
        <taxon>Dikarya</taxon>
        <taxon>Basidiomycota</taxon>
        <taxon>Pucciniomycotina</taxon>
        <taxon>Pucciniomycetes</taxon>
        <taxon>Pucciniales</taxon>
        <taxon>Pucciniaceae</taxon>
        <taxon>Puccinia</taxon>
    </lineage>
</organism>